<dbReference type="AlphaFoldDB" id="A0AAF1D5E0"/>
<keyword evidence="2" id="KW-0812">Transmembrane</keyword>
<proteinExistence type="predicted"/>
<feature type="transmembrane region" description="Helical" evidence="2">
    <location>
        <begin position="6"/>
        <end position="24"/>
    </location>
</feature>
<organism evidence="3 4">
    <name type="scientific">Cupriavidus necator (strain ATCC 17699 / DSM 428 / KCTC 22496 / NCIMB 10442 / H16 / Stanier 337)</name>
    <name type="common">Ralstonia eutropha</name>
    <dbReference type="NCBI Taxonomy" id="381666"/>
    <lineage>
        <taxon>Bacteria</taxon>
        <taxon>Pseudomonadati</taxon>
        <taxon>Pseudomonadota</taxon>
        <taxon>Betaproteobacteria</taxon>
        <taxon>Burkholderiales</taxon>
        <taxon>Burkholderiaceae</taxon>
        <taxon>Cupriavidus</taxon>
    </lineage>
</organism>
<reference evidence="3 4" key="1">
    <citation type="submission" date="2019-04" db="EMBL/GenBank/DDBJ databases">
        <title>Long-read de novo sequencing of Cupriavidus necator H16.</title>
        <authorList>
            <person name="Little G.T."/>
            <person name="Ehsaan M."/>
            <person name="Arenas-Lopez C."/>
            <person name="Jawed K."/>
            <person name="Winzer K."/>
            <person name="Kovacs K."/>
            <person name="Malys N."/>
            <person name="Minton N.P."/>
        </authorList>
    </citation>
    <scope>NUCLEOTIDE SEQUENCE [LARGE SCALE GENOMIC DNA]</scope>
    <source>
        <strain evidence="3 4">H16</strain>
        <plasmid evidence="4">phg1</plasmid>
    </source>
</reference>
<sequence>MARYLLFVARALGVGALIMIVAIVSRQVYLRSAAEAADAGADEESAEAADAGADEEPATMMLIRCETMHERLQNRHSSAAKADERPRARCRES</sequence>
<evidence type="ECO:0000256" key="1">
    <source>
        <dbReference type="SAM" id="MobiDB-lite"/>
    </source>
</evidence>
<feature type="compositionally biased region" description="Basic and acidic residues" evidence="1">
    <location>
        <begin position="81"/>
        <end position="93"/>
    </location>
</feature>
<evidence type="ECO:0000313" key="3">
    <source>
        <dbReference type="EMBL" id="QCC05423.1"/>
    </source>
</evidence>
<dbReference type="Proteomes" id="UP000296079">
    <property type="component" value="Plasmid pHG1"/>
</dbReference>
<gene>
    <name evidence="3" type="ORF">E6A55_33055</name>
</gene>
<accession>A0AAF1D5E0</accession>
<protein>
    <submittedName>
        <fullName evidence="3">Uncharacterized protein</fullName>
    </submittedName>
</protein>
<evidence type="ECO:0000256" key="2">
    <source>
        <dbReference type="SAM" id="Phobius"/>
    </source>
</evidence>
<name>A0AAF1D5E0_CUPNH</name>
<geneLocation type="plasmid" evidence="4">
    <name>phg1</name>
</geneLocation>
<feature type="region of interest" description="Disordered" evidence="1">
    <location>
        <begin position="71"/>
        <end position="93"/>
    </location>
</feature>
<keyword evidence="2" id="KW-0472">Membrane</keyword>
<dbReference type="EMBL" id="CP039289">
    <property type="protein sequence ID" value="QCC05423.1"/>
    <property type="molecule type" value="Genomic_DNA"/>
</dbReference>
<keyword evidence="2" id="KW-1133">Transmembrane helix</keyword>
<keyword evidence="3" id="KW-0614">Plasmid</keyword>
<evidence type="ECO:0000313" key="4">
    <source>
        <dbReference type="Proteomes" id="UP000296079"/>
    </source>
</evidence>